<reference evidence="11 12" key="1">
    <citation type="journal article" date="2018" name="Mol. Plant">
        <title>The genome of Artemisia annua provides insight into the evolution of Asteraceae family and artemisinin biosynthesis.</title>
        <authorList>
            <person name="Shen Q."/>
            <person name="Zhang L."/>
            <person name="Liao Z."/>
            <person name="Wang S."/>
            <person name="Yan T."/>
            <person name="Shi P."/>
            <person name="Liu M."/>
            <person name="Fu X."/>
            <person name="Pan Q."/>
            <person name="Wang Y."/>
            <person name="Lv Z."/>
            <person name="Lu X."/>
            <person name="Zhang F."/>
            <person name="Jiang W."/>
            <person name="Ma Y."/>
            <person name="Chen M."/>
            <person name="Hao X."/>
            <person name="Li L."/>
            <person name="Tang Y."/>
            <person name="Lv G."/>
            <person name="Zhou Y."/>
            <person name="Sun X."/>
            <person name="Brodelius P.E."/>
            <person name="Rose J.K.C."/>
            <person name="Tang K."/>
        </authorList>
    </citation>
    <scope>NUCLEOTIDE SEQUENCE [LARGE SCALE GENOMIC DNA]</scope>
    <source>
        <strain evidence="12">cv. Huhao1</strain>
        <tissue evidence="11">Leaf</tissue>
    </source>
</reference>
<feature type="binding site" evidence="10">
    <location>
        <position position="85"/>
    </location>
    <ligand>
        <name>Zn(2+)</name>
        <dbReference type="ChEBI" id="CHEBI:29105"/>
    </ligand>
</feature>
<dbReference type="GO" id="GO:0032877">
    <property type="term" value="P:positive regulation of DNA endoreduplication"/>
    <property type="evidence" value="ECO:0007669"/>
    <property type="project" value="TreeGrafter"/>
</dbReference>
<dbReference type="GO" id="GO:0009826">
    <property type="term" value="P:unidimensional cell growth"/>
    <property type="evidence" value="ECO:0007669"/>
    <property type="project" value="TreeGrafter"/>
</dbReference>
<dbReference type="OrthoDB" id="2013851at2759"/>
<dbReference type="GO" id="GO:0010011">
    <property type="term" value="F:auxin binding"/>
    <property type="evidence" value="ECO:0007669"/>
    <property type="project" value="InterPro"/>
</dbReference>
<dbReference type="InterPro" id="IPR014710">
    <property type="entry name" value="RmlC-like_jellyroll"/>
</dbReference>
<gene>
    <name evidence="11" type="ORF">CTI12_AA057910</name>
</gene>
<evidence type="ECO:0000313" key="11">
    <source>
        <dbReference type="EMBL" id="PWA94656.1"/>
    </source>
</evidence>
<evidence type="ECO:0000256" key="3">
    <source>
        <dbReference type="ARBA" id="ARBA00022729"/>
    </source>
</evidence>
<dbReference type="PANTHER" id="PTHR37236:SF1">
    <property type="entry name" value="AUXIN-BINDING PROTEIN 1"/>
    <property type="match status" value="1"/>
</dbReference>
<dbReference type="GO" id="GO:0005788">
    <property type="term" value="C:endoplasmic reticulum lumen"/>
    <property type="evidence" value="ECO:0007669"/>
    <property type="project" value="UniProtKB-SubCell"/>
</dbReference>
<dbReference type="GO" id="GO:0000911">
    <property type="term" value="P:cytokinesis by cell plate formation"/>
    <property type="evidence" value="ECO:0007669"/>
    <property type="project" value="TreeGrafter"/>
</dbReference>
<protein>
    <submittedName>
        <fullName evidence="11">Auxin binding protein 1 alpha</fullName>
    </submittedName>
</protein>
<feature type="binding site" evidence="10">
    <location>
        <position position="81"/>
    </location>
    <ligand>
        <name>Zn(2+)</name>
        <dbReference type="ChEBI" id="CHEBI:29105"/>
    </ligand>
</feature>
<organism evidence="11 12">
    <name type="scientific">Artemisia annua</name>
    <name type="common">Sweet wormwood</name>
    <dbReference type="NCBI Taxonomy" id="35608"/>
    <lineage>
        <taxon>Eukaryota</taxon>
        <taxon>Viridiplantae</taxon>
        <taxon>Streptophyta</taxon>
        <taxon>Embryophyta</taxon>
        <taxon>Tracheophyta</taxon>
        <taxon>Spermatophyta</taxon>
        <taxon>Magnoliopsida</taxon>
        <taxon>eudicotyledons</taxon>
        <taxon>Gunneridae</taxon>
        <taxon>Pentapetalae</taxon>
        <taxon>asterids</taxon>
        <taxon>campanulids</taxon>
        <taxon>Asterales</taxon>
        <taxon>Asteraceae</taxon>
        <taxon>Asteroideae</taxon>
        <taxon>Anthemideae</taxon>
        <taxon>Artemisiinae</taxon>
        <taxon>Artemisia</taxon>
    </lineage>
</organism>
<proteinExistence type="predicted"/>
<dbReference type="Pfam" id="PF02041">
    <property type="entry name" value="Auxin_BP"/>
    <property type="match status" value="2"/>
</dbReference>
<evidence type="ECO:0000313" key="12">
    <source>
        <dbReference type="Proteomes" id="UP000245207"/>
    </source>
</evidence>
<dbReference type="Proteomes" id="UP000245207">
    <property type="component" value="Unassembled WGS sequence"/>
</dbReference>
<evidence type="ECO:0000256" key="7">
    <source>
        <dbReference type="ARBA" id="ARBA00023180"/>
    </source>
</evidence>
<keyword evidence="4" id="KW-0256">Endoplasmic reticulum</keyword>
<dbReference type="PANTHER" id="PTHR37236">
    <property type="entry name" value="AUXIN-BINDING PROTEIN 1"/>
    <property type="match status" value="1"/>
</dbReference>
<dbReference type="InterPro" id="IPR011051">
    <property type="entry name" value="RmlC_Cupin_sf"/>
</dbReference>
<dbReference type="GO" id="GO:0046872">
    <property type="term" value="F:metal ion binding"/>
    <property type="evidence" value="ECO:0007669"/>
    <property type="project" value="UniProtKB-KW"/>
</dbReference>
<evidence type="ECO:0000256" key="4">
    <source>
        <dbReference type="ARBA" id="ARBA00022824"/>
    </source>
</evidence>
<keyword evidence="6" id="KW-0675">Receptor</keyword>
<keyword evidence="5 10" id="KW-0862">Zinc</keyword>
<evidence type="ECO:0000256" key="8">
    <source>
        <dbReference type="ARBA" id="ARBA00023294"/>
    </source>
</evidence>
<keyword evidence="8" id="KW-0927">Auxin signaling pathway</keyword>
<name>A0A2U1Q9G9_ARTAN</name>
<evidence type="ECO:0000256" key="5">
    <source>
        <dbReference type="ARBA" id="ARBA00022833"/>
    </source>
</evidence>
<evidence type="ECO:0000256" key="10">
    <source>
        <dbReference type="PIRSR" id="PIRSR600526-2"/>
    </source>
</evidence>
<comment type="caution">
    <text evidence="11">The sequence shown here is derived from an EMBL/GenBank/DDBJ whole genome shotgun (WGS) entry which is preliminary data.</text>
</comment>
<dbReference type="GO" id="GO:0009734">
    <property type="term" value="P:auxin-activated signaling pathway"/>
    <property type="evidence" value="ECO:0007669"/>
    <property type="project" value="UniProtKB-KW"/>
</dbReference>
<dbReference type="SUPFAM" id="SSF51182">
    <property type="entry name" value="RmlC-like cupins"/>
    <property type="match status" value="2"/>
</dbReference>
<dbReference type="PRINTS" id="PR00655">
    <property type="entry name" value="AUXINBINDNGP"/>
</dbReference>
<dbReference type="InterPro" id="IPR000526">
    <property type="entry name" value="Auxin-bd"/>
</dbReference>
<dbReference type="Gene3D" id="2.60.120.10">
    <property type="entry name" value="Jelly Rolls"/>
    <property type="match status" value="2"/>
</dbReference>
<evidence type="ECO:0000256" key="2">
    <source>
        <dbReference type="ARBA" id="ARBA00022723"/>
    </source>
</evidence>
<accession>A0A2U1Q9G9</accession>
<dbReference type="GO" id="GO:0051781">
    <property type="term" value="P:positive regulation of cell division"/>
    <property type="evidence" value="ECO:0007669"/>
    <property type="project" value="TreeGrafter"/>
</dbReference>
<dbReference type="GO" id="GO:0045793">
    <property type="term" value="P:positive regulation of cell size"/>
    <property type="evidence" value="ECO:0007669"/>
    <property type="project" value="TreeGrafter"/>
</dbReference>
<keyword evidence="12" id="KW-1185">Reference proteome</keyword>
<keyword evidence="2 10" id="KW-0479">Metal-binding</keyword>
<feature type="binding site" evidence="10">
    <location>
        <position position="79"/>
    </location>
    <ligand>
        <name>Zn(2+)</name>
        <dbReference type="ChEBI" id="CHEBI:29105"/>
    </ligand>
</feature>
<dbReference type="EMBL" id="PKPP01000295">
    <property type="protein sequence ID" value="PWA94656.1"/>
    <property type="molecule type" value="Genomic_DNA"/>
</dbReference>
<dbReference type="CDD" id="cd02220">
    <property type="entry name" value="cupin_ABP1"/>
    <property type="match status" value="1"/>
</dbReference>
<keyword evidence="7" id="KW-0325">Glycoprotein</keyword>
<comment type="subcellular location">
    <subcellularLocation>
        <location evidence="1">Endoplasmic reticulum lumen</location>
    </subcellularLocation>
</comment>
<dbReference type="STRING" id="35608.A0A2U1Q9G9"/>
<evidence type="ECO:0000256" key="1">
    <source>
        <dbReference type="ARBA" id="ARBA00004319"/>
    </source>
</evidence>
<dbReference type="AlphaFoldDB" id="A0A2U1Q9G9"/>
<evidence type="ECO:0000256" key="6">
    <source>
        <dbReference type="ARBA" id="ARBA00023170"/>
    </source>
</evidence>
<feature type="glycosylation site" description="N-linked (GlcNAc...) asparagine" evidence="9">
    <location>
        <position position="118"/>
    </location>
</feature>
<evidence type="ECO:0000256" key="9">
    <source>
        <dbReference type="PIRSR" id="PIRSR600526-1"/>
    </source>
</evidence>
<sequence>MYIHQPSYEFRKNRWFASKSFVLTAEGLPIVRDISKLPQDSYGIPGLSHMTVAGSLMHGMKEVEIWLETLAPGARTPIHRHSCEEVFVVIKGGGTLYLAPNSHSKSPGKPEEFRIYSNSTFHIPVDDVHQVDYLAVSPFCCIGLRRFFWFNVIMGANWIRLVFIFDTLTPKGLCANGTPLSGKEPENFAREVWNTNEKEDLQVLVIISRPPVKVFIYEDWQMPHTAAKLKFPIFWDEQCYQTPLKDEL</sequence>
<feature type="binding site" evidence="10">
    <location>
        <position position="129"/>
    </location>
    <ligand>
        <name>Zn(2+)</name>
        <dbReference type="ChEBI" id="CHEBI:29105"/>
    </ligand>
</feature>
<keyword evidence="3" id="KW-0732">Signal</keyword>